<dbReference type="Proteomes" id="UP000191056">
    <property type="component" value="Unassembled WGS sequence"/>
</dbReference>
<evidence type="ECO:0000313" key="2">
    <source>
        <dbReference type="Proteomes" id="UP000191056"/>
    </source>
</evidence>
<organism evidence="1 2">
    <name type="scientific">Clostridium chromiireducens</name>
    <dbReference type="NCBI Taxonomy" id="225345"/>
    <lineage>
        <taxon>Bacteria</taxon>
        <taxon>Bacillati</taxon>
        <taxon>Bacillota</taxon>
        <taxon>Clostridia</taxon>
        <taxon>Eubacteriales</taxon>
        <taxon>Clostridiaceae</taxon>
        <taxon>Clostridium</taxon>
    </lineage>
</organism>
<dbReference type="STRING" id="225345.CLCHR_15330"/>
<dbReference type="RefSeq" id="WP_079439101.1">
    <property type="nucleotide sequence ID" value="NZ_MZGT01000016.1"/>
</dbReference>
<name>A0A1V4IUJ5_9CLOT</name>
<reference evidence="1 2" key="1">
    <citation type="submission" date="2017-03" db="EMBL/GenBank/DDBJ databases">
        <title>Genome sequence of Clostridium chromiireducens DSM 23318.</title>
        <authorList>
            <person name="Poehlein A."/>
            <person name="Daniel R."/>
        </authorList>
    </citation>
    <scope>NUCLEOTIDE SEQUENCE [LARGE SCALE GENOMIC DNA]</scope>
    <source>
        <strain evidence="1 2">DSM 23318</strain>
    </source>
</reference>
<comment type="caution">
    <text evidence="1">The sequence shown here is derived from an EMBL/GenBank/DDBJ whole genome shotgun (WGS) entry which is preliminary data.</text>
</comment>
<keyword evidence="2" id="KW-1185">Reference proteome</keyword>
<proteinExistence type="predicted"/>
<accession>A0A1V4IUJ5</accession>
<sequence>MKGDEIKVTILDLEDRKGFSDLLAELQVEAAMRMCPKELRLKVLNNALAILTADKSAVTK</sequence>
<protein>
    <submittedName>
        <fullName evidence="1">Uncharacterized protein</fullName>
    </submittedName>
</protein>
<gene>
    <name evidence="1" type="ORF">CLCHR_15330</name>
</gene>
<dbReference type="EMBL" id="MZGT01000016">
    <property type="protein sequence ID" value="OPJ63718.1"/>
    <property type="molecule type" value="Genomic_DNA"/>
</dbReference>
<evidence type="ECO:0000313" key="1">
    <source>
        <dbReference type="EMBL" id="OPJ63718.1"/>
    </source>
</evidence>
<dbReference type="AlphaFoldDB" id="A0A1V4IUJ5"/>